<evidence type="ECO:0000256" key="4">
    <source>
        <dbReference type="ARBA" id="ARBA00008373"/>
    </source>
</evidence>
<evidence type="ECO:0000256" key="6">
    <source>
        <dbReference type="ARBA" id="ARBA00022490"/>
    </source>
</evidence>
<dbReference type="InterPro" id="IPR011332">
    <property type="entry name" value="Ribosomal_zn-bd"/>
</dbReference>
<dbReference type="Pfam" id="PF01020">
    <property type="entry name" value="Ribosomal_L40e"/>
    <property type="match status" value="1"/>
</dbReference>
<dbReference type="Proteomes" id="UP000095728">
    <property type="component" value="Unassembled WGS sequence"/>
</dbReference>
<proteinExistence type="inferred from homology"/>
<dbReference type="SMART" id="SM01377">
    <property type="entry name" value="Ribosomal_L40e"/>
    <property type="match status" value="1"/>
</dbReference>
<comment type="subunit">
    <text evidence="11">Part of the 60S ribosomal subunit.</text>
</comment>
<evidence type="ECO:0000256" key="9">
    <source>
        <dbReference type="ARBA" id="ARBA00023242"/>
    </source>
</evidence>
<dbReference type="InterPro" id="IPR001975">
    <property type="entry name" value="Ribosomal_eL40_dom"/>
</dbReference>
<evidence type="ECO:0000256" key="11">
    <source>
        <dbReference type="ARBA" id="ARBA00035124"/>
    </source>
</evidence>
<keyword evidence="10" id="KW-0687">Ribonucleoprotein</keyword>
<dbReference type="Pfam" id="PF00240">
    <property type="entry name" value="ubiquitin"/>
    <property type="match status" value="1"/>
</dbReference>
<evidence type="ECO:0000313" key="15">
    <source>
        <dbReference type="EMBL" id="OEJ81866.1"/>
    </source>
</evidence>
<dbReference type="STRING" id="56408.A0A1E5R4M3"/>
<gene>
    <name evidence="15" type="ORF">AWRI3579_g3571</name>
</gene>
<evidence type="ECO:0000256" key="7">
    <source>
        <dbReference type="ARBA" id="ARBA00022499"/>
    </source>
</evidence>
<accession>A0A1E5R4M3</accession>
<protein>
    <submittedName>
        <fullName evidence="15">Ubiquitin-60S ribosomal protein L40</fullName>
    </submittedName>
</protein>
<dbReference type="InterPro" id="IPR029071">
    <property type="entry name" value="Ubiquitin-like_domsf"/>
</dbReference>
<evidence type="ECO:0000256" key="5">
    <source>
        <dbReference type="ARBA" id="ARBA00010570"/>
    </source>
</evidence>
<dbReference type="PRINTS" id="PR00348">
    <property type="entry name" value="UBIQUITIN"/>
</dbReference>
<dbReference type="InterPro" id="IPR019954">
    <property type="entry name" value="Ubiquitin_CS"/>
</dbReference>
<keyword evidence="16" id="KW-1185">Reference proteome</keyword>
<evidence type="ECO:0000256" key="10">
    <source>
        <dbReference type="ARBA" id="ARBA00023274"/>
    </source>
</evidence>
<evidence type="ECO:0000256" key="2">
    <source>
        <dbReference type="ARBA" id="ARBA00004123"/>
    </source>
</evidence>
<dbReference type="SMART" id="SM00213">
    <property type="entry name" value="UBQ"/>
    <property type="match status" value="1"/>
</dbReference>
<keyword evidence="6" id="KW-0963">Cytoplasm</keyword>
<dbReference type="GO" id="GO:0000055">
    <property type="term" value="P:ribosomal large subunit export from nucleus"/>
    <property type="evidence" value="ECO:0007669"/>
    <property type="project" value="UniProtKB-ARBA"/>
</dbReference>
<comment type="subcellular location">
    <subcellularLocation>
        <location evidence="3">Cytoplasm</location>
    </subcellularLocation>
    <subcellularLocation>
        <location evidence="2">Nucleus</location>
    </subcellularLocation>
</comment>
<comment type="function">
    <text evidence="1">Component of the 60S subunit of the ribosome.</text>
</comment>
<dbReference type="FunFam" id="3.10.20.90:FF:000014">
    <property type="entry name" value="Ubiquitin-60S ribosomal L40 fusion"/>
    <property type="match status" value="1"/>
</dbReference>
<keyword evidence="8 15" id="KW-0689">Ribosomal protein</keyword>
<comment type="similarity">
    <text evidence="5">In the C-terminal section; belongs to the eukaryotic ribosomal protein eL40 family.</text>
</comment>
<evidence type="ECO:0000256" key="12">
    <source>
        <dbReference type="ARBA" id="ARBA00045962"/>
    </source>
</evidence>
<dbReference type="InterPro" id="IPR000626">
    <property type="entry name" value="Ubiquitin-like_dom"/>
</dbReference>
<dbReference type="CDD" id="cd01803">
    <property type="entry name" value="Ubl_ubiquitin"/>
    <property type="match status" value="1"/>
</dbReference>
<reference evidence="16" key="1">
    <citation type="journal article" date="2016" name="Genome Announc.">
        <title>Genome sequences of three species of Hanseniaspora isolated from spontaneous wine fermentations.</title>
        <authorList>
            <person name="Sternes P.R."/>
            <person name="Lee D."/>
            <person name="Kutyna D.R."/>
            <person name="Borneman A.R."/>
        </authorList>
    </citation>
    <scope>NUCLEOTIDE SEQUENCE [LARGE SCALE GENOMIC DNA]</scope>
    <source>
        <strain evidence="16">AWRI3579</strain>
    </source>
</reference>
<name>A0A1E5R4M3_9ASCO</name>
<dbReference type="PANTHER" id="PTHR10666">
    <property type="entry name" value="UBIQUITIN"/>
    <property type="match status" value="1"/>
</dbReference>
<evidence type="ECO:0000313" key="16">
    <source>
        <dbReference type="Proteomes" id="UP000095728"/>
    </source>
</evidence>
<dbReference type="PROSITE" id="PS00299">
    <property type="entry name" value="UBIQUITIN_1"/>
    <property type="match status" value="1"/>
</dbReference>
<dbReference type="GO" id="GO:0005634">
    <property type="term" value="C:nucleus"/>
    <property type="evidence" value="ECO:0007669"/>
    <property type="project" value="UniProtKB-SubCell"/>
</dbReference>
<dbReference type="OrthoDB" id="428577at2759"/>
<sequence>MVKVDRNNSYGVKLTKGIKAQLQKKEKKSLVYWGKKNINNGSIGKRHSVQSMCASYQMMQINPQFYYSFVKTLTGKTITLEVESSDTIDNVKAKIQDKEGIPPDQQRLIFAGKQLEDGRTLSDYNIQKESTLHLVLRLRGGVIEPSLKILASKYNCDKSICRKCYARLPPRATNCRKRKCGHTNQLRPKKKLK</sequence>
<dbReference type="GO" id="GO:0003735">
    <property type="term" value="F:structural constituent of ribosome"/>
    <property type="evidence" value="ECO:0007669"/>
    <property type="project" value="InterPro"/>
</dbReference>
<comment type="subunit">
    <text evidence="13">Component of the large ribosomal subunit (LSU). Mature yeast ribosomes consist of a small (40S) and a large (60S) subunit. The 40S small subunit contains 1 molecule of ribosomal RNA (18S rRNA) and 33 different proteins (encoded by 57 genes). The large 60S subunit contains 3 rRNA molecules (25S, 5.8S and 5S rRNA) and 46 different proteins (encoded by 81 genes).</text>
</comment>
<evidence type="ECO:0000256" key="13">
    <source>
        <dbReference type="ARBA" id="ARBA00064933"/>
    </source>
</evidence>
<comment type="caution">
    <text evidence="15">The sequence shown here is derived from an EMBL/GenBank/DDBJ whole genome shotgun (WGS) entry which is preliminary data.</text>
</comment>
<feature type="domain" description="Ubiquitin-like" evidence="14">
    <location>
        <begin position="66"/>
        <end position="141"/>
    </location>
</feature>
<dbReference type="Gene3D" id="3.10.20.90">
    <property type="entry name" value="Phosphatidylinositol 3-kinase Catalytic Subunit, Chain A, domain 1"/>
    <property type="match status" value="1"/>
</dbReference>
<dbReference type="InterPro" id="IPR050158">
    <property type="entry name" value="Ubiquitin_ubiquitin-like"/>
</dbReference>
<dbReference type="Gene3D" id="4.10.1060.50">
    <property type="match status" value="1"/>
</dbReference>
<dbReference type="SUPFAM" id="SSF54236">
    <property type="entry name" value="Ubiquitin-like"/>
    <property type="match status" value="1"/>
</dbReference>
<dbReference type="GO" id="GO:0022625">
    <property type="term" value="C:cytosolic large ribosomal subunit"/>
    <property type="evidence" value="ECO:0007669"/>
    <property type="project" value="UniProtKB-ARBA"/>
</dbReference>
<dbReference type="GO" id="GO:0006412">
    <property type="term" value="P:translation"/>
    <property type="evidence" value="ECO:0007669"/>
    <property type="project" value="InterPro"/>
</dbReference>
<comment type="similarity">
    <text evidence="4">In the N-terminal section; belongs to the ubiquitin family.</text>
</comment>
<evidence type="ECO:0000256" key="8">
    <source>
        <dbReference type="ARBA" id="ARBA00022980"/>
    </source>
</evidence>
<organism evidence="15 16">
    <name type="scientific">Hanseniaspora osmophila</name>
    <dbReference type="NCBI Taxonomy" id="56408"/>
    <lineage>
        <taxon>Eukaryota</taxon>
        <taxon>Fungi</taxon>
        <taxon>Dikarya</taxon>
        <taxon>Ascomycota</taxon>
        <taxon>Saccharomycotina</taxon>
        <taxon>Saccharomycetes</taxon>
        <taxon>Saccharomycodales</taxon>
        <taxon>Saccharomycodaceae</taxon>
        <taxon>Hanseniaspora</taxon>
    </lineage>
</organism>
<dbReference type="SUPFAM" id="SSF57829">
    <property type="entry name" value="Zn-binding ribosomal proteins"/>
    <property type="match status" value="1"/>
</dbReference>
<dbReference type="PROSITE" id="PS50053">
    <property type="entry name" value="UBIQUITIN_2"/>
    <property type="match status" value="1"/>
</dbReference>
<dbReference type="FunCoup" id="A0A1E5R4M3">
    <property type="interactions" value="988"/>
</dbReference>
<keyword evidence="7" id="KW-1017">Isopeptide bond</keyword>
<dbReference type="InParanoid" id="A0A1E5R4M3"/>
<dbReference type="FunFam" id="4.10.1060.50:FF:000001">
    <property type="entry name" value="ubiquitin-60S ribosomal protein L40"/>
    <property type="match status" value="1"/>
</dbReference>
<dbReference type="InterPro" id="IPR019956">
    <property type="entry name" value="Ubiquitin_dom"/>
</dbReference>
<dbReference type="GO" id="GO:0016567">
    <property type="term" value="P:protein ubiquitination"/>
    <property type="evidence" value="ECO:0007669"/>
    <property type="project" value="UniProtKB-ARBA"/>
</dbReference>
<dbReference type="EMBL" id="LPNM01000010">
    <property type="protein sequence ID" value="OEJ81866.1"/>
    <property type="molecule type" value="Genomic_DNA"/>
</dbReference>
<evidence type="ECO:0000256" key="3">
    <source>
        <dbReference type="ARBA" id="ARBA00004496"/>
    </source>
</evidence>
<evidence type="ECO:0000256" key="1">
    <source>
        <dbReference type="ARBA" id="ARBA00002241"/>
    </source>
</evidence>
<comment type="function">
    <text evidence="12">Component of the ribosome, a large ribonucleoprotein complex responsible for the synthesis of proteins in the cell. The small ribosomal subunit (SSU) binds messenger RNAs (mRNAs) and translates the encoded message by selecting cognate aminoacyl-transfer RNA (tRNA) molecules. The large subunit (LSU) contains the ribosomal catalytic site termed the peptidyl transferase center (PTC), which catalyzes the formation of peptide bonds, thereby polymerizing the amino acids delivered by tRNAs into a polypeptide chain. The nascent polypeptides leave the ribosome through a tunnel in the LSU and interact with protein factors that function in enzymatic processing, targeting, and the membrane insertion of nascent chains at the exit of the ribosomal tunnel. eL40 is essential for translation of a subset of cellular transcripts, including stress response transcripts, such as DDR2.</text>
</comment>
<dbReference type="GO" id="GO:0000027">
    <property type="term" value="P:ribosomal large subunit assembly"/>
    <property type="evidence" value="ECO:0007669"/>
    <property type="project" value="UniProtKB-ARBA"/>
</dbReference>
<evidence type="ECO:0000259" key="14">
    <source>
        <dbReference type="PROSITE" id="PS50053"/>
    </source>
</evidence>
<keyword evidence="9" id="KW-0539">Nucleus</keyword>
<dbReference type="AlphaFoldDB" id="A0A1E5R4M3"/>
<dbReference type="InterPro" id="IPR038587">
    <property type="entry name" value="Ribosomal_eL40_sf"/>
</dbReference>